<feature type="transmembrane region" description="Helical" evidence="2">
    <location>
        <begin position="20"/>
        <end position="44"/>
    </location>
</feature>
<reference evidence="3 4" key="1">
    <citation type="journal article" date="2016" name="Mol. Biol. Evol.">
        <title>Comparative Genomics of Early-Diverging Mushroom-Forming Fungi Provides Insights into the Origins of Lignocellulose Decay Capabilities.</title>
        <authorList>
            <person name="Nagy L.G."/>
            <person name="Riley R."/>
            <person name="Tritt A."/>
            <person name="Adam C."/>
            <person name="Daum C."/>
            <person name="Floudas D."/>
            <person name="Sun H."/>
            <person name="Yadav J.S."/>
            <person name="Pangilinan J."/>
            <person name="Larsson K.H."/>
            <person name="Matsuura K."/>
            <person name="Barry K."/>
            <person name="Labutti K."/>
            <person name="Kuo R."/>
            <person name="Ohm R.A."/>
            <person name="Bhattacharya S.S."/>
            <person name="Shirouzu T."/>
            <person name="Yoshinaga Y."/>
            <person name="Martin F.M."/>
            <person name="Grigoriev I.V."/>
            <person name="Hibbett D.S."/>
        </authorList>
    </citation>
    <scope>NUCLEOTIDE SEQUENCE [LARGE SCALE GENOMIC DNA]</scope>
    <source>
        <strain evidence="3 4">HHB12029</strain>
    </source>
</reference>
<organism evidence="3 4">
    <name type="scientific">Exidia glandulosa HHB12029</name>
    <dbReference type="NCBI Taxonomy" id="1314781"/>
    <lineage>
        <taxon>Eukaryota</taxon>
        <taxon>Fungi</taxon>
        <taxon>Dikarya</taxon>
        <taxon>Basidiomycota</taxon>
        <taxon>Agaricomycotina</taxon>
        <taxon>Agaricomycetes</taxon>
        <taxon>Auriculariales</taxon>
        <taxon>Exidiaceae</taxon>
        <taxon>Exidia</taxon>
    </lineage>
</organism>
<dbReference type="InParanoid" id="A0A166MYY2"/>
<evidence type="ECO:0000313" key="4">
    <source>
        <dbReference type="Proteomes" id="UP000077266"/>
    </source>
</evidence>
<keyword evidence="2" id="KW-1133">Transmembrane helix</keyword>
<dbReference type="AlphaFoldDB" id="A0A166MYY2"/>
<keyword evidence="2" id="KW-0472">Membrane</keyword>
<keyword evidence="2" id="KW-0812">Transmembrane</keyword>
<protein>
    <submittedName>
        <fullName evidence="3">Uncharacterized protein</fullName>
    </submittedName>
</protein>
<evidence type="ECO:0000313" key="3">
    <source>
        <dbReference type="EMBL" id="KZV78568.1"/>
    </source>
</evidence>
<dbReference type="Proteomes" id="UP000077266">
    <property type="component" value="Unassembled WGS sequence"/>
</dbReference>
<proteinExistence type="predicted"/>
<name>A0A166MYY2_EXIGL</name>
<accession>A0A166MYY2</accession>
<feature type="region of interest" description="Disordered" evidence="1">
    <location>
        <begin position="80"/>
        <end position="112"/>
    </location>
</feature>
<dbReference type="EMBL" id="KV426839">
    <property type="protein sequence ID" value="KZV78568.1"/>
    <property type="molecule type" value="Genomic_DNA"/>
</dbReference>
<gene>
    <name evidence="3" type="ORF">EXIGLDRAFT_523762</name>
</gene>
<evidence type="ECO:0000256" key="2">
    <source>
        <dbReference type="SAM" id="Phobius"/>
    </source>
</evidence>
<keyword evidence="4" id="KW-1185">Reference proteome</keyword>
<evidence type="ECO:0000256" key="1">
    <source>
        <dbReference type="SAM" id="MobiDB-lite"/>
    </source>
</evidence>
<sequence>MRKLPGAHTPSQWCTRRGSGFVWLCFGAASLCVLTTGRICAYWYRMDKRPQPGLPPRRTRHHSLGINSYIFGQWFPHRAKRPTTQQRQTRPLPLRVRDPLGRSMPGAYTPSH</sequence>